<feature type="transmembrane region" description="Helical" evidence="5">
    <location>
        <begin position="336"/>
        <end position="355"/>
    </location>
</feature>
<dbReference type="PANTHER" id="PTHR10924">
    <property type="entry name" value="MAJOR FACILITATOR SUPERFAMILY PROTEIN-RELATED"/>
    <property type="match status" value="1"/>
</dbReference>
<dbReference type="GO" id="GO:0015232">
    <property type="term" value="F:heme transmembrane transporter activity"/>
    <property type="evidence" value="ECO:0007669"/>
    <property type="project" value="TreeGrafter"/>
</dbReference>
<feature type="transmembrane region" description="Helical" evidence="5">
    <location>
        <begin position="132"/>
        <end position="149"/>
    </location>
</feature>
<name>A0A0M9AC30_9HYME</name>
<feature type="transmembrane region" description="Helical" evidence="5">
    <location>
        <begin position="367"/>
        <end position="383"/>
    </location>
</feature>
<feature type="transmembrane region" description="Helical" evidence="5">
    <location>
        <begin position="428"/>
        <end position="448"/>
    </location>
</feature>
<reference evidence="6 7" key="1">
    <citation type="submission" date="2015-07" db="EMBL/GenBank/DDBJ databases">
        <title>The genome of Melipona quadrifasciata.</title>
        <authorList>
            <person name="Pan H."/>
            <person name="Kapheim K."/>
        </authorList>
    </citation>
    <scope>NUCLEOTIDE SEQUENCE [LARGE SCALE GENOMIC DNA]</scope>
    <source>
        <strain evidence="6">0111107301</strain>
        <tissue evidence="6">Whole body</tissue>
    </source>
</reference>
<feature type="transmembrane region" description="Helical" evidence="5">
    <location>
        <begin position="199"/>
        <end position="218"/>
    </location>
</feature>
<dbReference type="OrthoDB" id="422206at2759"/>
<sequence length="549" mass="61241">MEQGQDTKMKNSVDYVKAIEGGVQPSQVTTFSAERELLLNSSNPLGNLYLLPCSVCVNKFSENQRSLGTLFSDLFFPQAIETKVYKRRWLVLMIFVLYSASNAMQWIQYSIIANIIMVYYNVSSFSVDMTSMIYMITYIPFIFPASYLLDRFMFRNATEKGLRFAALAGAIGTTLGSWIKVFSVSPDRFWITFLGQSLVALSQTFILSVPARLAAVWFGPDQVSSACSIGVFGNQRNNVLRRFQLGIAIGFLFPPMLVENSENINVIGQGLHVMFYIVAAFTTIILVLILLFFKSEPPLPPSPAQAVQREAESTESFFVSVKKLVTNYHEKDAGRIGLTIVCAGMLGSVVCGIVLDKTHKFKETTLGVYLLSFFGMIIFTFTLDSSQIYVIYMTAGMLGFFMTGYLPVGFEFAAELTYPEPEGTSAGLLNAVCQVFGIVFTIVYGYMLGAWRDFWANIFLCATKKNISIFQNINSSEQKSNNSPDKYANVGHGSRSETVLEYFTWLGTCAKEISVAISIIVSDNRILSAIYACFITELNSFENPLKKKK</sequence>
<dbReference type="Gene3D" id="1.20.1250.20">
    <property type="entry name" value="MFS general substrate transporter like domains"/>
    <property type="match status" value="2"/>
</dbReference>
<dbReference type="InterPro" id="IPR036259">
    <property type="entry name" value="MFS_trans_sf"/>
</dbReference>
<evidence type="ECO:0000313" key="7">
    <source>
        <dbReference type="Proteomes" id="UP000053105"/>
    </source>
</evidence>
<gene>
    <name evidence="6" type="ORF">WN51_03838</name>
</gene>
<dbReference type="GO" id="GO:0097037">
    <property type="term" value="P:heme export"/>
    <property type="evidence" value="ECO:0007669"/>
    <property type="project" value="TreeGrafter"/>
</dbReference>
<keyword evidence="4 5" id="KW-0472">Membrane</keyword>
<accession>A0A0M9AC30</accession>
<keyword evidence="7" id="KW-1185">Reference proteome</keyword>
<feature type="transmembrane region" description="Helical" evidence="5">
    <location>
        <begin position="239"/>
        <end position="258"/>
    </location>
</feature>
<dbReference type="CDD" id="cd17398">
    <property type="entry name" value="MFS_FLVCR_like"/>
    <property type="match status" value="1"/>
</dbReference>
<evidence type="ECO:0000256" key="5">
    <source>
        <dbReference type="SAM" id="Phobius"/>
    </source>
</evidence>
<proteinExistence type="predicted"/>
<feature type="transmembrane region" description="Helical" evidence="5">
    <location>
        <begin position="161"/>
        <end position="179"/>
    </location>
</feature>
<evidence type="ECO:0000256" key="3">
    <source>
        <dbReference type="ARBA" id="ARBA00022989"/>
    </source>
</evidence>
<feature type="transmembrane region" description="Helical" evidence="5">
    <location>
        <begin position="89"/>
        <end position="120"/>
    </location>
</feature>
<dbReference type="InterPro" id="IPR011701">
    <property type="entry name" value="MFS"/>
</dbReference>
<evidence type="ECO:0000256" key="1">
    <source>
        <dbReference type="ARBA" id="ARBA00004141"/>
    </source>
</evidence>
<dbReference type="GO" id="GO:0020037">
    <property type="term" value="F:heme binding"/>
    <property type="evidence" value="ECO:0007669"/>
    <property type="project" value="TreeGrafter"/>
</dbReference>
<dbReference type="GO" id="GO:0016020">
    <property type="term" value="C:membrane"/>
    <property type="evidence" value="ECO:0007669"/>
    <property type="project" value="UniProtKB-SubCell"/>
</dbReference>
<protein>
    <submittedName>
        <fullName evidence="6">Putative MFS-type transporter C09D4.1</fullName>
    </submittedName>
</protein>
<evidence type="ECO:0000313" key="6">
    <source>
        <dbReference type="EMBL" id="KOX80776.1"/>
    </source>
</evidence>
<keyword evidence="2 5" id="KW-0812">Transmembrane</keyword>
<comment type="subcellular location">
    <subcellularLocation>
        <location evidence="1">Membrane</location>
        <topology evidence="1">Multi-pass membrane protein</topology>
    </subcellularLocation>
</comment>
<feature type="transmembrane region" description="Helical" evidence="5">
    <location>
        <begin position="273"/>
        <end position="293"/>
    </location>
</feature>
<dbReference type="Proteomes" id="UP000053105">
    <property type="component" value="Unassembled WGS sequence"/>
</dbReference>
<dbReference type="InterPro" id="IPR049680">
    <property type="entry name" value="FLVCR1-2_SLC49-like"/>
</dbReference>
<dbReference type="SUPFAM" id="SSF103473">
    <property type="entry name" value="MFS general substrate transporter"/>
    <property type="match status" value="1"/>
</dbReference>
<dbReference type="AlphaFoldDB" id="A0A0M9AC30"/>
<feature type="transmembrane region" description="Helical" evidence="5">
    <location>
        <begin position="390"/>
        <end position="408"/>
    </location>
</feature>
<dbReference type="Pfam" id="PF07690">
    <property type="entry name" value="MFS_1"/>
    <property type="match status" value="1"/>
</dbReference>
<evidence type="ECO:0000256" key="2">
    <source>
        <dbReference type="ARBA" id="ARBA00022692"/>
    </source>
</evidence>
<organism evidence="6 7">
    <name type="scientific">Melipona quadrifasciata</name>
    <dbReference type="NCBI Taxonomy" id="166423"/>
    <lineage>
        <taxon>Eukaryota</taxon>
        <taxon>Metazoa</taxon>
        <taxon>Ecdysozoa</taxon>
        <taxon>Arthropoda</taxon>
        <taxon>Hexapoda</taxon>
        <taxon>Insecta</taxon>
        <taxon>Pterygota</taxon>
        <taxon>Neoptera</taxon>
        <taxon>Endopterygota</taxon>
        <taxon>Hymenoptera</taxon>
        <taxon>Apocrita</taxon>
        <taxon>Aculeata</taxon>
        <taxon>Apoidea</taxon>
        <taxon>Anthophila</taxon>
        <taxon>Apidae</taxon>
        <taxon>Melipona</taxon>
    </lineage>
</organism>
<evidence type="ECO:0000256" key="4">
    <source>
        <dbReference type="ARBA" id="ARBA00023136"/>
    </source>
</evidence>
<dbReference type="STRING" id="166423.A0A0M9AC30"/>
<keyword evidence="3 5" id="KW-1133">Transmembrane helix</keyword>
<dbReference type="PANTHER" id="PTHR10924:SF4">
    <property type="entry name" value="GH15861P"/>
    <property type="match status" value="1"/>
</dbReference>
<dbReference type="EMBL" id="KQ435697">
    <property type="protein sequence ID" value="KOX80776.1"/>
    <property type="molecule type" value="Genomic_DNA"/>
</dbReference>